<name>A0A9W7XG40_9FUNG</name>
<organism evidence="1 2">
    <name type="scientific">Coemansia asiatica</name>
    <dbReference type="NCBI Taxonomy" id="1052880"/>
    <lineage>
        <taxon>Eukaryota</taxon>
        <taxon>Fungi</taxon>
        <taxon>Fungi incertae sedis</taxon>
        <taxon>Zoopagomycota</taxon>
        <taxon>Kickxellomycotina</taxon>
        <taxon>Kickxellomycetes</taxon>
        <taxon>Kickxellales</taxon>
        <taxon>Kickxellaceae</taxon>
        <taxon>Coemansia</taxon>
    </lineage>
</organism>
<dbReference type="AlphaFoldDB" id="A0A9W7XG40"/>
<dbReference type="EMBL" id="JANBOH010000602">
    <property type="protein sequence ID" value="KAJ1641833.1"/>
    <property type="molecule type" value="Genomic_DNA"/>
</dbReference>
<reference evidence="1" key="1">
    <citation type="submission" date="2022-07" db="EMBL/GenBank/DDBJ databases">
        <title>Phylogenomic reconstructions and comparative analyses of Kickxellomycotina fungi.</title>
        <authorList>
            <person name="Reynolds N.K."/>
            <person name="Stajich J.E."/>
            <person name="Barry K."/>
            <person name="Grigoriev I.V."/>
            <person name="Crous P."/>
            <person name="Smith M.E."/>
        </authorList>
    </citation>
    <scope>NUCLEOTIDE SEQUENCE</scope>
    <source>
        <strain evidence="1">NBRC 105413</strain>
    </source>
</reference>
<dbReference type="Gene3D" id="1.20.1050.40">
    <property type="entry name" value="Endopeptidase. Chain P, domain 1"/>
    <property type="match status" value="1"/>
</dbReference>
<evidence type="ECO:0000313" key="2">
    <source>
        <dbReference type="Proteomes" id="UP001145021"/>
    </source>
</evidence>
<dbReference type="InterPro" id="IPR024080">
    <property type="entry name" value="Neurolysin/TOP_N"/>
</dbReference>
<protein>
    <submittedName>
        <fullName evidence="1">Uncharacterized protein</fullName>
    </submittedName>
</protein>
<comment type="caution">
    <text evidence="1">The sequence shown here is derived from an EMBL/GenBank/DDBJ whole genome shotgun (WGS) entry which is preliminary data.</text>
</comment>
<keyword evidence="2" id="KW-1185">Reference proteome</keyword>
<gene>
    <name evidence="1" type="ORF">LPJ64_006252</name>
</gene>
<accession>A0A9W7XG40</accession>
<proteinExistence type="predicted"/>
<evidence type="ECO:0000313" key="1">
    <source>
        <dbReference type="EMBL" id="KAJ1641833.1"/>
    </source>
</evidence>
<sequence length="79" mass="8912">MTASTTSSAALVATSLSVKESMLDFNYSVKDIEQTVEQFIAEANKVYDQVASVKFFIDIYAREDLFKLKWTSSAMRTKD</sequence>
<dbReference type="Proteomes" id="UP001145021">
    <property type="component" value="Unassembled WGS sequence"/>
</dbReference>